<comment type="caution">
    <text evidence="3">The sequence shown here is derived from an EMBL/GenBank/DDBJ whole genome shotgun (WGS) entry which is preliminary data.</text>
</comment>
<sequence>MLYPTELRRQWCGGHLIGSGALTRLLPTTLCNLLHSVDRRGTVAGVALEHALLVSLSERSGTGYQLTRRFDRSIGHWWRASHQQIYKTLARMTENGLVVYVEQAQDGKPDKKVYSITDSGRKVLSEWIRTPGKDAMDRRELATKIRGAAPSDLPDLIAEIRRVRELHAERADLFRSLEARDYPAPATLTGTALQQHLVLRGGVYSEQSTVAWLDEVLTALAP</sequence>
<evidence type="ECO:0000313" key="4">
    <source>
        <dbReference type="Proteomes" id="UP000317291"/>
    </source>
</evidence>
<evidence type="ECO:0000313" key="3">
    <source>
        <dbReference type="EMBL" id="TWS18597.1"/>
    </source>
</evidence>
<dbReference type="Pfam" id="PF10400">
    <property type="entry name" value="Vir_act_alpha_C"/>
    <property type="match status" value="1"/>
</dbReference>
<dbReference type="Gene3D" id="1.10.10.10">
    <property type="entry name" value="Winged helix-like DNA-binding domain superfamily/Winged helix DNA-binding domain"/>
    <property type="match status" value="1"/>
</dbReference>
<organism evidence="3 4">
    <name type="scientific">Tsukamurella asaccharolytica</name>
    <dbReference type="NCBI Taxonomy" id="2592067"/>
    <lineage>
        <taxon>Bacteria</taxon>
        <taxon>Bacillati</taxon>
        <taxon>Actinomycetota</taxon>
        <taxon>Actinomycetes</taxon>
        <taxon>Mycobacteriales</taxon>
        <taxon>Tsukamurellaceae</taxon>
        <taxon>Tsukamurella</taxon>
    </lineage>
</organism>
<dbReference type="PANTHER" id="PTHR43252:SF4">
    <property type="entry name" value="TRANSCRIPTIONAL REGULATORY PROTEIN"/>
    <property type="match status" value="1"/>
</dbReference>
<gene>
    <name evidence="3" type="ORF">FK529_14895</name>
</gene>
<dbReference type="InterPro" id="IPR036388">
    <property type="entry name" value="WH-like_DNA-bd_sf"/>
</dbReference>
<dbReference type="InterPro" id="IPR036390">
    <property type="entry name" value="WH_DNA-bd_sf"/>
</dbReference>
<protein>
    <submittedName>
        <fullName evidence="3">PadR family transcriptional regulator</fullName>
    </submittedName>
</protein>
<dbReference type="EMBL" id="VIGW01000008">
    <property type="protein sequence ID" value="TWS18597.1"/>
    <property type="molecule type" value="Genomic_DNA"/>
</dbReference>
<dbReference type="Proteomes" id="UP000317291">
    <property type="component" value="Unassembled WGS sequence"/>
</dbReference>
<dbReference type="InterPro" id="IPR005149">
    <property type="entry name" value="Tscrpt_reg_PadR_N"/>
</dbReference>
<dbReference type="PANTHER" id="PTHR43252">
    <property type="entry name" value="TRANSCRIPTIONAL REGULATOR YQJI"/>
    <property type="match status" value="1"/>
</dbReference>
<feature type="domain" description="Transcription regulator PadR C-terminal" evidence="2">
    <location>
        <begin position="138"/>
        <end position="220"/>
    </location>
</feature>
<accession>A0A5C5R5W6</accession>
<dbReference type="SUPFAM" id="SSF46785">
    <property type="entry name" value="Winged helix' DNA-binding domain"/>
    <property type="match status" value="1"/>
</dbReference>
<proteinExistence type="predicted"/>
<name>A0A5C5R5W6_9ACTN</name>
<evidence type="ECO:0000259" key="1">
    <source>
        <dbReference type="Pfam" id="PF03551"/>
    </source>
</evidence>
<feature type="domain" description="Transcription regulator PadR N-terminal" evidence="1">
    <location>
        <begin position="52"/>
        <end position="125"/>
    </location>
</feature>
<dbReference type="InterPro" id="IPR018309">
    <property type="entry name" value="Tscrpt_reg_PadR_C"/>
</dbReference>
<dbReference type="Gene3D" id="6.10.140.190">
    <property type="match status" value="1"/>
</dbReference>
<keyword evidence="4" id="KW-1185">Reference proteome</keyword>
<dbReference type="AlphaFoldDB" id="A0A5C5R5W6"/>
<evidence type="ECO:0000259" key="2">
    <source>
        <dbReference type="Pfam" id="PF10400"/>
    </source>
</evidence>
<dbReference type="Pfam" id="PF03551">
    <property type="entry name" value="PadR"/>
    <property type="match status" value="1"/>
</dbReference>
<reference evidence="3 4" key="1">
    <citation type="submission" date="2019-06" db="EMBL/GenBank/DDBJ databases">
        <title>Tsukamurella conjunctivitidis sp. nov., Tsukamurella assacharolytica sp. nov. and Tsukamurella sputae sp. nov. isolated from patients with conjunctivitis, bacteraemia (lymphoma) and respiratory infection (sputum) in Hong Kong.</title>
        <authorList>
            <person name="Teng J.L.L."/>
            <person name="Lee H.H."/>
            <person name="Fong J.Y.H."/>
            <person name="Fok K.M.N."/>
            <person name="Lau S.K.P."/>
            <person name="Woo P.C.Y."/>
        </authorList>
    </citation>
    <scope>NUCLEOTIDE SEQUENCE [LARGE SCALE GENOMIC DNA]</scope>
    <source>
        <strain evidence="3 4">HKU71</strain>
    </source>
</reference>